<feature type="signal peptide" evidence="1">
    <location>
        <begin position="1"/>
        <end position="20"/>
    </location>
</feature>
<proteinExistence type="predicted"/>
<protein>
    <submittedName>
        <fullName evidence="2">Uncharacterized protein</fullName>
    </submittedName>
</protein>
<evidence type="ECO:0000313" key="2">
    <source>
        <dbReference type="EMBL" id="CAG8982301.1"/>
    </source>
</evidence>
<dbReference type="Proteomes" id="UP000701801">
    <property type="component" value="Unassembled WGS sequence"/>
</dbReference>
<keyword evidence="1" id="KW-0732">Signal</keyword>
<evidence type="ECO:0000256" key="1">
    <source>
        <dbReference type="SAM" id="SignalP"/>
    </source>
</evidence>
<evidence type="ECO:0000313" key="3">
    <source>
        <dbReference type="Proteomes" id="UP000701801"/>
    </source>
</evidence>
<reference evidence="2" key="1">
    <citation type="submission" date="2021-07" db="EMBL/GenBank/DDBJ databases">
        <authorList>
            <person name="Durling M."/>
        </authorList>
    </citation>
    <scope>NUCLEOTIDE SEQUENCE</scope>
</reference>
<sequence length="110" mass="12226">MFLNILTIATLLSSKLLVVAQSSPEETFPPLGDFYPWDITHWWGKFDPNLPYGDACIFTFNVTGADTPGDPHIPKFEAHCDSNDHADRRAESCSDVETRARALGGRDTLD</sequence>
<accession>A0A9N9M168</accession>
<gene>
    <name evidence="2" type="ORF">HYALB_00013965</name>
</gene>
<dbReference type="OrthoDB" id="10425186at2759"/>
<dbReference type="AlphaFoldDB" id="A0A9N9M168"/>
<dbReference type="EMBL" id="CAJVRM010000593">
    <property type="protein sequence ID" value="CAG8982301.1"/>
    <property type="molecule type" value="Genomic_DNA"/>
</dbReference>
<organism evidence="2 3">
    <name type="scientific">Hymenoscyphus albidus</name>
    <dbReference type="NCBI Taxonomy" id="595503"/>
    <lineage>
        <taxon>Eukaryota</taxon>
        <taxon>Fungi</taxon>
        <taxon>Dikarya</taxon>
        <taxon>Ascomycota</taxon>
        <taxon>Pezizomycotina</taxon>
        <taxon>Leotiomycetes</taxon>
        <taxon>Helotiales</taxon>
        <taxon>Helotiaceae</taxon>
        <taxon>Hymenoscyphus</taxon>
    </lineage>
</organism>
<keyword evidence="3" id="KW-1185">Reference proteome</keyword>
<feature type="chain" id="PRO_5040356930" evidence="1">
    <location>
        <begin position="21"/>
        <end position="110"/>
    </location>
</feature>
<name>A0A9N9M168_9HELO</name>
<comment type="caution">
    <text evidence="2">The sequence shown here is derived from an EMBL/GenBank/DDBJ whole genome shotgun (WGS) entry which is preliminary data.</text>
</comment>